<feature type="transmembrane region" description="Helical" evidence="1">
    <location>
        <begin position="56"/>
        <end position="76"/>
    </location>
</feature>
<keyword evidence="1" id="KW-0472">Membrane</keyword>
<keyword evidence="1" id="KW-1133">Transmembrane helix</keyword>
<evidence type="ECO:0000313" key="2">
    <source>
        <dbReference type="EMBL" id="WGI36328.1"/>
    </source>
</evidence>
<organism evidence="2 3">
    <name type="scientific">Mesomycoplasma lagogenitalium</name>
    <dbReference type="NCBI Taxonomy" id="171286"/>
    <lineage>
        <taxon>Bacteria</taxon>
        <taxon>Bacillati</taxon>
        <taxon>Mycoplasmatota</taxon>
        <taxon>Mycoplasmoidales</taxon>
        <taxon>Metamycoplasmataceae</taxon>
        <taxon>Mesomycoplasma</taxon>
    </lineage>
</organism>
<feature type="transmembrane region" description="Helical" evidence="1">
    <location>
        <begin position="6"/>
        <end position="25"/>
    </location>
</feature>
<keyword evidence="3" id="KW-1185">Reference proteome</keyword>
<dbReference type="InterPro" id="IPR012340">
    <property type="entry name" value="NA-bd_OB-fold"/>
</dbReference>
<proteinExistence type="predicted"/>
<dbReference type="Gene3D" id="2.40.50.140">
    <property type="entry name" value="Nucleic acid-binding proteins"/>
    <property type="match status" value="1"/>
</dbReference>
<dbReference type="RefSeq" id="WP_280101629.1">
    <property type="nucleotide sequence ID" value="NZ_CP122979.1"/>
</dbReference>
<sequence length="161" mass="18819">MQDQLILKWTFFSIWIAIILIFIIIELFTSGIWSGLTSLSAIPSAIFSIFLQGQWWAILIQVLLFLVLWVLIYFSLYKFLKSKLKATKENINRLKGFVNGEKYKLVEDSYEFQESENSFGKIKIDGKYYRTLSNEGQGKIEKDSWVIIKQVKGNILYIERG</sequence>
<keyword evidence="1" id="KW-0812">Transmembrane</keyword>
<dbReference type="Proteomes" id="UP001179842">
    <property type="component" value="Chromosome"/>
</dbReference>
<dbReference type="EMBL" id="CP122979">
    <property type="protein sequence ID" value="WGI36328.1"/>
    <property type="molecule type" value="Genomic_DNA"/>
</dbReference>
<reference evidence="2" key="1">
    <citation type="submission" date="2023-04" db="EMBL/GenBank/DDBJ databases">
        <title>Completed genome of Mycoplasma lagogenitalium type strain 12MS.</title>
        <authorList>
            <person name="Spergser J."/>
        </authorList>
    </citation>
    <scope>NUCLEOTIDE SEQUENCE</scope>
    <source>
        <strain evidence="2">12MS</strain>
    </source>
</reference>
<evidence type="ECO:0000256" key="1">
    <source>
        <dbReference type="SAM" id="Phobius"/>
    </source>
</evidence>
<gene>
    <name evidence="2" type="ORF">QEG99_02515</name>
</gene>
<name>A0ABY8LUV5_9BACT</name>
<accession>A0ABY8LUV5</accession>
<evidence type="ECO:0000313" key="3">
    <source>
        <dbReference type="Proteomes" id="UP001179842"/>
    </source>
</evidence>
<protein>
    <submittedName>
        <fullName evidence="2">NfeD family protein</fullName>
    </submittedName>
</protein>